<name>A0A9X2FBH1_9BACT</name>
<evidence type="ECO:0000256" key="1">
    <source>
        <dbReference type="ARBA" id="ARBA00022729"/>
    </source>
</evidence>
<keyword evidence="1 2" id="KW-0732">Signal</keyword>
<dbReference type="Pfam" id="PF15892">
    <property type="entry name" value="BNR_4"/>
    <property type="match status" value="1"/>
</dbReference>
<dbReference type="EMBL" id="JAMXLR010000020">
    <property type="protein sequence ID" value="MCO6043279.1"/>
    <property type="molecule type" value="Genomic_DNA"/>
</dbReference>
<dbReference type="InterPro" id="IPR012332">
    <property type="entry name" value="Autotransporter_pectin_lyase_C"/>
</dbReference>
<feature type="chain" id="PRO_5040902399" evidence="2">
    <location>
        <begin position="29"/>
        <end position="1292"/>
    </location>
</feature>
<dbReference type="PROSITE" id="PS00018">
    <property type="entry name" value="EF_HAND_1"/>
    <property type="match status" value="1"/>
</dbReference>
<protein>
    <submittedName>
        <fullName evidence="3">BNR-4 repeat-containing protein</fullName>
    </submittedName>
</protein>
<dbReference type="GO" id="GO:0004553">
    <property type="term" value="F:hydrolase activity, hydrolyzing O-glycosyl compounds"/>
    <property type="evidence" value="ECO:0007669"/>
    <property type="project" value="InterPro"/>
</dbReference>
<evidence type="ECO:0000256" key="2">
    <source>
        <dbReference type="SAM" id="SignalP"/>
    </source>
</evidence>
<keyword evidence="4" id="KW-1185">Reference proteome</keyword>
<reference evidence="3" key="1">
    <citation type="submission" date="2022-06" db="EMBL/GenBank/DDBJ databases">
        <title>Aeoliella straminimaris, a novel planctomycete from sediments.</title>
        <authorList>
            <person name="Vitorino I.R."/>
            <person name="Lage O.M."/>
        </authorList>
    </citation>
    <scope>NUCLEOTIDE SEQUENCE</scope>
    <source>
        <strain evidence="3">ICT_H6.2</strain>
    </source>
</reference>
<dbReference type="Gene3D" id="2.160.20.20">
    <property type="match status" value="1"/>
</dbReference>
<dbReference type="InterPro" id="IPR011050">
    <property type="entry name" value="Pectin_lyase_fold/virulence"/>
</dbReference>
<dbReference type="Proteomes" id="UP001155241">
    <property type="component" value="Unassembled WGS sequence"/>
</dbReference>
<comment type="caution">
    <text evidence="3">The sequence shown here is derived from an EMBL/GenBank/DDBJ whole genome shotgun (WGS) entry which is preliminary data.</text>
</comment>
<dbReference type="Pfam" id="PF00404">
    <property type="entry name" value="Dockerin_1"/>
    <property type="match status" value="1"/>
</dbReference>
<gene>
    <name evidence="3" type="ORF">NG895_05115</name>
</gene>
<dbReference type="GO" id="GO:0000272">
    <property type="term" value="P:polysaccharide catabolic process"/>
    <property type="evidence" value="ECO:0007669"/>
    <property type="project" value="InterPro"/>
</dbReference>
<dbReference type="SUPFAM" id="SSF63446">
    <property type="entry name" value="Type I dockerin domain"/>
    <property type="match status" value="1"/>
</dbReference>
<dbReference type="RefSeq" id="WP_252851382.1">
    <property type="nucleotide sequence ID" value="NZ_JAMXLR010000020.1"/>
</dbReference>
<dbReference type="Pfam" id="PF12951">
    <property type="entry name" value="PATR"/>
    <property type="match status" value="2"/>
</dbReference>
<dbReference type="InterPro" id="IPR018247">
    <property type="entry name" value="EF_Hand_1_Ca_BS"/>
</dbReference>
<dbReference type="SUPFAM" id="SSF51126">
    <property type="entry name" value="Pectin lyase-like"/>
    <property type="match status" value="1"/>
</dbReference>
<accession>A0A9X2FBH1</accession>
<dbReference type="Gene3D" id="1.10.1330.10">
    <property type="entry name" value="Dockerin domain"/>
    <property type="match status" value="1"/>
</dbReference>
<dbReference type="NCBIfam" id="TIGR02601">
    <property type="entry name" value="autotrns_rpt"/>
    <property type="match status" value="1"/>
</dbReference>
<organism evidence="3 4">
    <name type="scientific">Aeoliella straminimaris</name>
    <dbReference type="NCBI Taxonomy" id="2954799"/>
    <lineage>
        <taxon>Bacteria</taxon>
        <taxon>Pseudomonadati</taxon>
        <taxon>Planctomycetota</taxon>
        <taxon>Planctomycetia</taxon>
        <taxon>Pirellulales</taxon>
        <taxon>Lacipirellulaceae</taxon>
        <taxon>Aeoliella</taxon>
    </lineage>
</organism>
<feature type="signal peptide" evidence="2">
    <location>
        <begin position="1"/>
        <end position="28"/>
    </location>
</feature>
<dbReference type="InterPro" id="IPR002105">
    <property type="entry name" value="Dockerin_1_rpt"/>
</dbReference>
<dbReference type="InterPro" id="IPR036439">
    <property type="entry name" value="Dockerin_dom_sf"/>
</dbReference>
<proteinExistence type="predicted"/>
<evidence type="ECO:0000313" key="3">
    <source>
        <dbReference type="EMBL" id="MCO6043279.1"/>
    </source>
</evidence>
<dbReference type="InterPro" id="IPR013425">
    <property type="entry name" value="Autotrns_rpt"/>
</dbReference>
<sequence>MNVRPSRFAAYACMLAVVAVISSLPSYGQVDPLSFLQVVPITDNDPGTNELGRDRVSINSTPFKNESVVSAGNYQFTTFYREDGKLLVARRDLTAPTNDWDIRTTEFTSYNINDAHNVPVLGIDGEGYLHLAWGTHNNPLLYSRSTTPVTGGQALEFVGDTVGNGSAINTMTGANEAATTYPNFLRIPGTDDLLFNYRTGGSGNGTYRITHYDTSSTTWSWSNEDWIANTDSSGLTYNAYPHNMTYDSQGGLHASWTYRYNSSSPTGHSGFQTNHNLFYAYSPDDGVTWYKDVAGTVPYPTVIDELNSQIVVDIPEGSSLINTGTQAIDANDRPAIATWWAPLAYADTPDHRRQYMFVGNDGDDWFTSQLTHRRSDPNTPVPESQLGANHMGRPQIVFDDYNRAYVVYKDNDNGGGVTLAYSQAESRDDWEFIQLTTDNLGYYEPTIDRDRWNTDRQLHILLQTIDGSSSNGGSPMSILEWDAAAAMGRVLKWTGSESTTWDTSAVNFSDLGAASTFEEFDNVTFDDSTAATDVQLSGGIDAGKVVIDSTQSFSFLGSGSLQSGSLSVVGGGSLTLATSGNSYAGPTRVSNATLTITGNANDMVSTIIAADGGTVVMDATDATSMASSFEVWPTGTLEVGTPTSSGNVFPTSPTAIINDGLIRVYQSANLQRVSGQGRIEVASSTTRLQDNGSFDGIISIASGATALSESTDGVGSASARVRVDEGGQLRLTSSGVYQQRFDLSADGGGSGALQIDSGLNVTLADTVTLGTNATTVNIAEGAMTTVDRPVSGPGGLTKQGTGTLRLSGTNTYSGPTVVEAGTLIVDTVTGAGDTRVQSGAVLETGAVVQGSLSVDGGALLRVIPYSATNNGVIYEERFGGPGSTPLNGAPPDTVSSGQVWSAHASIMSNAEGISISGGSSATLPLTVEDGYEYTLDANFQNVTGDSDWFAVGFLEGLMDGGADNGNRFIGDPTTGKAWMLFRGDNFSGANQTLLGDDSSGTVSATSWPTLNTNGGDMQMRILLDTTGGAGNYQAEFLAKLPTDLEYTTVAGPVSLLNESIGAVGFAVSQSDVIGDVDFFRLLRSGDAPADPEALLVEGDLHLSSGATLQLDITNPGSYERVSVAGSFIAEGAVEIQLTEDASPLSAGDTFDLFDFNVLTGVFESLSLPELQPGLIWDNSRILTEGIAEVVVGLSGDYNGDGTVNLADYTVWRNSLGASGAGLVADGNGDLHVDALDYQLWRSHFGQQLGGQPGQVAGIPEPSAGLLAIFFGMLGIRQSASLNQRSISVVTGE</sequence>
<evidence type="ECO:0000313" key="4">
    <source>
        <dbReference type="Proteomes" id="UP001155241"/>
    </source>
</evidence>